<dbReference type="RefSeq" id="WP_136564241.1">
    <property type="nucleotide sequence ID" value="NZ_BAABLS010000004.1"/>
</dbReference>
<dbReference type="InterPro" id="IPR001296">
    <property type="entry name" value="Glyco_trans_1"/>
</dbReference>
<dbReference type="Gene3D" id="3.40.50.2000">
    <property type="entry name" value="Glycogen Phosphorylase B"/>
    <property type="match status" value="2"/>
</dbReference>
<sequence>MRIALVTETFYPAVDSTTTTLKATADQLIDRGHTVRIIAPGPGLASYRGCDVVRVRPLEPAGGQVRSAIEDFAPHVVQAHSPRNVGRKALKHARAAGIATVAVEQSPVHDLAADYWRAKVAGRADRVLVTAPWMVERAADLGVDAALWEPGVDAAAFNPALRDQWLHTSWSKAKAGSGRRVVVGYVGGLHRAAGVRRLADLAAVPGIRLVIAGAGPERDWLARRVPGARLTGPLSTGDLTVALPTFDVLVHPGEHETDCHTHRAAAASGVPVVAPRSGGARDVVRHLETGVLHDPGSPRDLVRAVTAVAADPQRHLLGEAGRAAALRRSWTDAVDDLVDVHLPVSASV</sequence>
<evidence type="ECO:0000256" key="1">
    <source>
        <dbReference type="ARBA" id="ARBA00022676"/>
    </source>
</evidence>
<dbReference type="EMBL" id="STGW01000018">
    <property type="protein sequence ID" value="THV09030.1"/>
    <property type="molecule type" value="Genomic_DNA"/>
</dbReference>
<evidence type="ECO:0000256" key="2">
    <source>
        <dbReference type="ARBA" id="ARBA00022679"/>
    </source>
</evidence>
<dbReference type="OrthoDB" id="9802525at2"/>
<dbReference type="AlphaFoldDB" id="A0A4S8MZV6"/>
<dbReference type="PANTHER" id="PTHR45947:SF3">
    <property type="entry name" value="SULFOQUINOVOSYL TRANSFERASE SQD2"/>
    <property type="match status" value="1"/>
</dbReference>
<keyword evidence="6" id="KW-1185">Reference proteome</keyword>
<name>A0A4S8MZV6_9ACTN</name>
<dbReference type="SUPFAM" id="SSF53756">
    <property type="entry name" value="UDP-Glycosyltransferase/glycogen phosphorylase"/>
    <property type="match status" value="1"/>
</dbReference>
<organism evidence="5 6">
    <name type="scientific">Nocardioides caeni</name>
    <dbReference type="NCBI Taxonomy" id="574700"/>
    <lineage>
        <taxon>Bacteria</taxon>
        <taxon>Bacillati</taxon>
        <taxon>Actinomycetota</taxon>
        <taxon>Actinomycetes</taxon>
        <taxon>Propionibacteriales</taxon>
        <taxon>Nocardioidaceae</taxon>
        <taxon>Nocardioides</taxon>
    </lineage>
</organism>
<protein>
    <submittedName>
        <fullName evidence="5">Glycosyltransferase family 1 protein</fullName>
    </submittedName>
</protein>
<accession>A0A4S8MZV6</accession>
<dbReference type="InterPro" id="IPR050194">
    <property type="entry name" value="Glycosyltransferase_grp1"/>
</dbReference>
<dbReference type="Pfam" id="PF00534">
    <property type="entry name" value="Glycos_transf_1"/>
    <property type="match status" value="1"/>
</dbReference>
<dbReference type="GO" id="GO:1901137">
    <property type="term" value="P:carbohydrate derivative biosynthetic process"/>
    <property type="evidence" value="ECO:0007669"/>
    <property type="project" value="UniProtKB-ARBA"/>
</dbReference>
<dbReference type="GO" id="GO:0016758">
    <property type="term" value="F:hexosyltransferase activity"/>
    <property type="evidence" value="ECO:0007669"/>
    <property type="project" value="TreeGrafter"/>
</dbReference>
<dbReference type="Pfam" id="PF13439">
    <property type="entry name" value="Glyco_transf_4"/>
    <property type="match status" value="1"/>
</dbReference>
<comment type="caution">
    <text evidence="5">The sequence shown here is derived from an EMBL/GenBank/DDBJ whole genome shotgun (WGS) entry which is preliminary data.</text>
</comment>
<feature type="domain" description="Glycosyl transferase family 1" evidence="3">
    <location>
        <begin position="178"/>
        <end position="322"/>
    </location>
</feature>
<keyword evidence="1" id="KW-0328">Glycosyltransferase</keyword>
<reference evidence="5 6" key="1">
    <citation type="journal article" date="2009" name="Int. J. Syst. Evol. Microbiol.">
        <title>Nocardioides caeni sp. nov., isolated from wastewater.</title>
        <authorList>
            <person name="Yoon J.H."/>
            <person name="Kang S.J."/>
            <person name="Park S."/>
            <person name="Kim W."/>
            <person name="Oh T.K."/>
        </authorList>
    </citation>
    <scope>NUCLEOTIDE SEQUENCE [LARGE SCALE GENOMIC DNA]</scope>
    <source>
        <strain evidence="5 6">DSM 23134</strain>
    </source>
</reference>
<keyword evidence="2 5" id="KW-0808">Transferase</keyword>
<dbReference type="InterPro" id="IPR028098">
    <property type="entry name" value="Glyco_trans_4-like_N"/>
</dbReference>
<dbReference type="Proteomes" id="UP000307087">
    <property type="component" value="Unassembled WGS sequence"/>
</dbReference>
<feature type="domain" description="Glycosyltransferase subfamily 4-like N-terminal" evidence="4">
    <location>
        <begin position="19"/>
        <end position="154"/>
    </location>
</feature>
<evidence type="ECO:0000259" key="3">
    <source>
        <dbReference type="Pfam" id="PF00534"/>
    </source>
</evidence>
<evidence type="ECO:0000313" key="5">
    <source>
        <dbReference type="EMBL" id="THV09030.1"/>
    </source>
</evidence>
<dbReference type="PANTHER" id="PTHR45947">
    <property type="entry name" value="SULFOQUINOVOSYL TRANSFERASE SQD2"/>
    <property type="match status" value="1"/>
</dbReference>
<gene>
    <name evidence="5" type="ORF">E9934_17735</name>
</gene>
<evidence type="ECO:0000259" key="4">
    <source>
        <dbReference type="Pfam" id="PF13439"/>
    </source>
</evidence>
<proteinExistence type="predicted"/>
<evidence type="ECO:0000313" key="6">
    <source>
        <dbReference type="Proteomes" id="UP000307087"/>
    </source>
</evidence>